<dbReference type="InterPro" id="IPR006626">
    <property type="entry name" value="PbH1"/>
</dbReference>
<gene>
    <name evidence="3" type="ORF">CRU78_15060</name>
</gene>
<dbReference type="PANTHER" id="PTHR36453">
    <property type="entry name" value="SECRETED PROTEIN-RELATED"/>
    <property type="match status" value="1"/>
</dbReference>
<feature type="chain" id="PRO_5025426155" description="Right handed beta helix domain-containing protein" evidence="1">
    <location>
        <begin position="41"/>
        <end position="648"/>
    </location>
</feature>
<evidence type="ECO:0000256" key="1">
    <source>
        <dbReference type="SAM" id="SignalP"/>
    </source>
</evidence>
<dbReference type="Gene3D" id="2.160.20.10">
    <property type="entry name" value="Single-stranded right-handed beta-helix, Pectin lyase-like"/>
    <property type="match status" value="2"/>
</dbReference>
<dbReference type="PANTHER" id="PTHR36453:SF1">
    <property type="entry name" value="RIGHT HANDED BETA HELIX DOMAIN-CONTAINING PROTEIN"/>
    <property type="match status" value="1"/>
</dbReference>
<feature type="domain" description="Right handed beta helix" evidence="2">
    <location>
        <begin position="347"/>
        <end position="518"/>
    </location>
</feature>
<reference evidence="3 4" key="1">
    <citation type="submission" date="2017-09" db="EMBL/GenBank/DDBJ databases">
        <title>Metagenomic Analysis Reveals Denitrifying Candidatus Accumulibacter and Flanking Population as a Source of N2O.</title>
        <authorList>
            <person name="Gao H."/>
            <person name="Mao Y."/>
            <person name="Zhao X."/>
            <person name="Liu W.-T."/>
            <person name="Zhang T."/>
            <person name="Wells G."/>
        </authorList>
    </citation>
    <scope>NUCLEOTIDE SEQUENCE [LARGE SCALE GENOMIC DNA]</scope>
    <source>
        <strain evidence="3">CANDO_2_IC</strain>
    </source>
</reference>
<dbReference type="InterPro" id="IPR012334">
    <property type="entry name" value="Pectin_lyas_fold"/>
</dbReference>
<dbReference type="SUPFAM" id="SSF51126">
    <property type="entry name" value="Pectin lyase-like"/>
    <property type="match status" value="1"/>
</dbReference>
<name>A0A6A7RXC2_9PROT</name>
<dbReference type="Proteomes" id="UP000342300">
    <property type="component" value="Unassembled WGS sequence"/>
</dbReference>
<evidence type="ECO:0000259" key="2">
    <source>
        <dbReference type="Pfam" id="PF13229"/>
    </source>
</evidence>
<sequence length="648" mass="69550">MHATMSGRRQLNHYSAITATSRLAALITALCLSFAGTAFAENYYINASEGDDSWSGKLGTAFQVNGPWKSLARIAGVSLQPGDNILLHCASVWNEQLVIRAKGTAEARITIRPYGQCGNIRPIIRPTRMLSTSVTGTELTVPLQTAPQIVVVDNQTAPRARFPAQGYLSLQKINGVWHLPLSGIPVDNTTLTGADLVVRVNDYNIEERRLYSVGQNGEFTVAKPFAQAILRGAGAYLEGQPWMIAKSSQWAYNDTDRQLHVRLPNASAKVEVALPGNAITINNSEYLTLRGLGIVFAEQNGIEVNSGRDIRIEVMYAKDVGNSFIYATNADGLVIDGFLGARSQRNGVVASGNAVTVTNSDLSDIGVSTNIRKSVAAIELSYAVDAVITNNRIKRTGYSAIMFGKRARVENNSIIDACTRLSDCGAIYTSGAKKSLGLFGARILNNLIAGVPGNVDGSAAKLPLTAGVYLDDESAGIMVENNHIERAQRGIFSKAHSSRIVGNTLISNELSIFLTNAGARGNGRADGTQLGTNRIISMGPQAPMLTVGTSADEPLASADNEYFWLPAGVKHEERWLGAQHLPARAIAPSSIRRIYQAWSMVNAQEITTNAACPLTTSECPETRLLSGQKAIWPLVISPNSATVVVNQR</sequence>
<feature type="signal peptide" evidence="1">
    <location>
        <begin position="1"/>
        <end position="40"/>
    </location>
</feature>
<keyword evidence="1" id="KW-0732">Signal</keyword>
<dbReference type="InterPro" id="IPR011050">
    <property type="entry name" value="Pectin_lyase_fold/virulence"/>
</dbReference>
<dbReference type="AlphaFoldDB" id="A0A6A7RXC2"/>
<evidence type="ECO:0000313" key="3">
    <source>
        <dbReference type="EMBL" id="MQM31760.1"/>
    </source>
</evidence>
<organism evidence="3 4">
    <name type="scientific">Candidatus Accumulibacter phosphatis</name>
    <dbReference type="NCBI Taxonomy" id="327160"/>
    <lineage>
        <taxon>Bacteria</taxon>
        <taxon>Pseudomonadati</taxon>
        <taxon>Pseudomonadota</taxon>
        <taxon>Betaproteobacteria</taxon>
        <taxon>Candidatus Accumulibacter</taxon>
    </lineage>
</organism>
<dbReference type="Pfam" id="PF13229">
    <property type="entry name" value="Beta_helix"/>
    <property type="match status" value="1"/>
</dbReference>
<evidence type="ECO:0000313" key="4">
    <source>
        <dbReference type="Proteomes" id="UP000342300"/>
    </source>
</evidence>
<proteinExistence type="predicted"/>
<accession>A0A6A7RXC2</accession>
<protein>
    <recommendedName>
        <fullName evidence="2">Right handed beta helix domain-containing protein</fullName>
    </recommendedName>
</protein>
<dbReference type="EMBL" id="PDHS01000372">
    <property type="protein sequence ID" value="MQM31760.1"/>
    <property type="molecule type" value="Genomic_DNA"/>
</dbReference>
<dbReference type="InterPro" id="IPR039448">
    <property type="entry name" value="Beta_helix"/>
</dbReference>
<comment type="caution">
    <text evidence="3">The sequence shown here is derived from an EMBL/GenBank/DDBJ whole genome shotgun (WGS) entry which is preliminary data.</text>
</comment>
<dbReference type="SMART" id="SM00710">
    <property type="entry name" value="PbH1"/>
    <property type="match status" value="5"/>
</dbReference>